<gene>
    <name evidence="6" type="ORF">HHK36_015902</name>
</gene>
<dbReference type="AlphaFoldDB" id="A0A834Z800"/>
<dbReference type="Gene3D" id="3.80.10.10">
    <property type="entry name" value="Ribonuclease Inhibitor"/>
    <property type="match status" value="2"/>
</dbReference>
<reference evidence="6 7" key="1">
    <citation type="submission" date="2020-04" db="EMBL/GenBank/DDBJ databases">
        <title>Plant Genome Project.</title>
        <authorList>
            <person name="Zhang R.-G."/>
        </authorList>
    </citation>
    <scope>NUCLEOTIDE SEQUENCE [LARGE SCALE GENOMIC DNA]</scope>
    <source>
        <strain evidence="6">YNK0</strain>
        <tissue evidence="6">Leaf</tissue>
    </source>
</reference>
<keyword evidence="3" id="KW-0677">Repeat</keyword>
<dbReference type="InterPro" id="IPR032675">
    <property type="entry name" value="LRR_dom_sf"/>
</dbReference>
<name>A0A834Z800_TETSI</name>
<accession>A0A834Z800</accession>
<feature type="signal peptide" evidence="4">
    <location>
        <begin position="1"/>
        <end position="20"/>
    </location>
</feature>
<evidence type="ECO:0000256" key="4">
    <source>
        <dbReference type="SAM" id="SignalP"/>
    </source>
</evidence>
<sequence length="357" mass="39247">MGLQTLVFLLFAAAIATVDCNPEGDALYLWKSKLVDPSMVLQSWDPTLINPCTWFHVTCNNENSVIRVDLGNSGISGPLVPALGNLSNLQYLEVFGNKISGTIPKEIGMLTNLRSLGLHQNQLSGSIPSSLGNLRYLMFMRLNSNRLSGSIPAKVIQLISWGNLRVITEENLLSFSPSLPFFLSCRGFQGLLMEVGTLFLFLVLSISSAPTNANLEGDALYALRRALTDPGNVLQSWDPTLVNPCTWFHVTCDRDYRVTRLDLGNAKLSGNLVPELGRLERLQYLELYRNNLVGPIPKELGGLKSLLSLDLYHNNLTGPIPPLSTLSTLRFLFQNNPRLEGPELRGSVSYDIGGGCN</sequence>
<dbReference type="Pfam" id="PF00560">
    <property type="entry name" value="LRR_1"/>
    <property type="match status" value="4"/>
</dbReference>
<keyword evidence="2 4" id="KW-0732">Signal</keyword>
<keyword evidence="7" id="KW-1185">Reference proteome</keyword>
<proteinExistence type="predicted"/>
<evidence type="ECO:0000259" key="5">
    <source>
        <dbReference type="Pfam" id="PF08263"/>
    </source>
</evidence>
<dbReference type="Pfam" id="PF08263">
    <property type="entry name" value="LRRNT_2"/>
    <property type="match status" value="2"/>
</dbReference>
<protein>
    <recommendedName>
        <fullName evidence="5">Leucine-rich repeat-containing N-terminal plant-type domain-containing protein</fullName>
    </recommendedName>
</protein>
<dbReference type="Proteomes" id="UP000655225">
    <property type="component" value="Unassembled WGS sequence"/>
</dbReference>
<feature type="domain" description="Leucine-rich repeat-containing N-terminal plant-type" evidence="5">
    <location>
        <begin position="21"/>
        <end position="60"/>
    </location>
</feature>
<dbReference type="InterPro" id="IPR013210">
    <property type="entry name" value="LRR_N_plant-typ"/>
</dbReference>
<keyword evidence="1" id="KW-0433">Leucine-rich repeat</keyword>
<evidence type="ECO:0000313" key="6">
    <source>
        <dbReference type="EMBL" id="KAF8400028.1"/>
    </source>
</evidence>
<dbReference type="FunFam" id="3.80.10.10:FF:000024">
    <property type="entry name" value="Somatic embryogenesis receptor kinase 1"/>
    <property type="match status" value="2"/>
</dbReference>
<evidence type="ECO:0000313" key="7">
    <source>
        <dbReference type="Proteomes" id="UP000655225"/>
    </source>
</evidence>
<feature type="chain" id="PRO_5032453197" description="Leucine-rich repeat-containing N-terminal plant-type domain-containing protein" evidence="4">
    <location>
        <begin position="21"/>
        <end position="357"/>
    </location>
</feature>
<organism evidence="6 7">
    <name type="scientific">Tetracentron sinense</name>
    <name type="common">Spur-leaf</name>
    <dbReference type="NCBI Taxonomy" id="13715"/>
    <lineage>
        <taxon>Eukaryota</taxon>
        <taxon>Viridiplantae</taxon>
        <taxon>Streptophyta</taxon>
        <taxon>Embryophyta</taxon>
        <taxon>Tracheophyta</taxon>
        <taxon>Spermatophyta</taxon>
        <taxon>Magnoliopsida</taxon>
        <taxon>Trochodendrales</taxon>
        <taxon>Trochodendraceae</taxon>
        <taxon>Tetracentron</taxon>
    </lineage>
</organism>
<evidence type="ECO:0000256" key="1">
    <source>
        <dbReference type="ARBA" id="ARBA00022614"/>
    </source>
</evidence>
<evidence type="ECO:0000256" key="3">
    <source>
        <dbReference type="ARBA" id="ARBA00022737"/>
    </source>
</evidence>
<dbReference type="OrthoDB" id="406235at2759"/>
<dbReference type="InterPro" id="IPR001611">
    <property type="entry name" value="Leu-rich_rpt"/>
</dbReference>
<dbReference type="PANTHER" id="PTHR47988">
    <property type="entry name" value="SOMATIC EMBRYOGENESIS RECEPTOR KINASE 1"/>
    <property type="match status" value="1"/>
</dbReference>
<feature type="domain" description="Leucine-rich repeat-containing N-terminal plant-type" evidence="5">
    <location>
        <begin position="214"/>
        <end position="253"/>
    </location>
</feature>
<dbReference type="SUPFAM" id="SSF52058">
    <property type="entry name" value="L domain-like"/>
    <property type="match status" value="2"/>
</dbReference>
<dbReference type="PROSITE" id="PS51450">
    <property type="entry name" value="LRR"/>
    <property type="match status" value="1"/>
</dbReference>
<dbReference type="EMBL" id="JABCRI010000010">
    <property type="protein sequence ID" value="KAF8400028.1"/>
    <property type="molecule type" value="Genomic_DNA"/>
</dbReference>
<evidence type="ECO:0000256" key="2">
    <source>
        <dbReference type="ARBA" id="ARBA00022729"/>
    </source>
</evidence>
<comment type="caution">
    <text evidence="6">The sequence shown here is derived from an EMBL/GenBank/DDBJ whole genome shotgun (WGS) entry which is preliminary data.</text>
</comment>